<evidence type="ECO:0000313" key="2">
    <source>
        <dbReference type="EMBL" id="SKB70417.1"/>
    </source>
</evidence>
<dbReference type="STRING" id="439228.SAMN06295920_105150"/>
<gene>
    <name evidence="2" type="ORF">SAMN06295920_105150</name>
</gene>
<sequence>MDIILAESPWDIFTALLIVCAGAAYFAQRPIKSLDSTMSMCIYIWHTLFCIYYAWFTLDNSADAPGYFRRSFNPRLEFGLGTKGVDAFTAIFTQGLNLSYIGVFLVFNIIGAIGLAAYAGALREILAVKSQNVRRFSTLFIFLPGVSFWSVAIGKDALAFFGTGLLAWGILNIRQRWVAILLAVLAYTLVRPHVVAVIVIALTASVIFSNRMSAGRKIILGGMSLAICVVALQFALSAIGLGDIGTSDDVYEFLEYRQSVNLEGGSSIDISSMNMAMRLFYCAFAPLFFGVGGGMGLVASLENLFILGVVIRGALNKYRVSADLPSGAKWFYVVFAMISWIIFSNTTANLGIALRQKWMYMPMLLLFVLACFPNRRREAAYDQFNWPPARQ</sequence>
<evidence type="ECO:0000313" key="3">
    <source>
        <dbReference type="Proteomes" id="UP000189818"/>
    </source>
</evidence>
<feature type="transmembrane region" description="Helical" evidence="1">
    <location>
        <begin position="139"/>
        <end position="171"/>
    </location>
</feature>
<feature type="transmembrane region" description="Helical" evidence="1">
    <location>
        <begin position="177"/>
        <end position="206"/>
    </location>
</feature>
<evidence type="ECO:0008006" key="4">
    <source>
        <dbReference type="Google" id="ProtNLM"/>
    </source>
</evidence>
<dbReference type="RefSeq" id="WP_139385097.1">
    <property type="nucleotide sequence ID" value="NZ_FUYM01000005.1"/>
</dbReference>
<feature type="transmembrane region" description="Helical" evidence="1">
    <location>
        <begin position="283"/>
        <end position="310"/>
    </location>
</feature>
<feature type="transmembrane region" description="Helical" evidence="1">
    <location>
        <begin position="12"/>
        <end position="28"/>
    </location>
</feature>
<keyword evidence="3" id="KW-1185">Reference proteome</keyword>
<evidence type="ECO:0000256" key="1">
    <source>
        <dbReference type="SAM" id="Phobius"/>
    </source>
</evidence>
<feature type="transmembrane region" description="Helical" evidence="1">
    <location>
        <begin position="98"/>
        <end position="118"/>
    </location>
</feature>
<reference evidence="3" key="1">
    <citation type="submission" date="2017-02" db="EMBL/GenBank/DDBJ databases">
        <authorList>
            <person name="Varghese N."/>
            <person name="Submissions S."/>
        </authorList>
    </citation>
    <scope>NUCLEOTIDE SEQUENCE [LARGE SCALE GENOMIC DNA]</scope>
    <source>
        <strain evidence="3">UM2</strain>
    </source>
</reference>
<feature type="transmembrane region" description="Helical" evidence="1">
    <location>
        <begin position="330"/>
        <end position="352"/>
    </location>
</feature>
<proteinExistence type="predicted"/>
<organism evidence="2 3">
    <name type="scientific">Rhizorhabdus histidinilytica</name>
    <dbReference type="NCBI Taxonomy" id="439228"/>
    <lineage>
        <taxon>Bacteria</taxon>
        <taxon>Pseudomonadati</taxon>
        <taxon>Pseudomonadota</taxon>
        <taxon>Alphaproteobacteria</taxon>
        <taxon>Sphingomonadales</taxon>
        <taxon>Sphingomonadaceae</taxon>
        <taxon>Rhizorhabdus</taxon>
    </lineage>
</organism>
<keyword evidence="1" id="KW-0472">Membrane</keyword>
<name>A0A1T5DFN5_9SPHN</name>
<dbReference type="OrthoDB" id="6195545at2"/>
<dbReference type="EMBL" id="FUYM01000005">
    <property type="protein sequence ID" value="SKB70417.1"/>
    <property type="molecule type" value="Genomic_DNA"/>
</dbReference>
<dbReference type="AlphaFoldDB" id="A0A1T5DFN5"/>
<keyword evidence="1" id="KW-1133">Transmembrane helix</keyword>
<feature type="transmembrane region" description="Helical" evidence="1">
    <location>
        <begin position="40"/>
        <end position="58"/>
    </location>
</feature>
<accession>A0A1T5DFN5</accession>
<dbReference type="Proteomes" id="UP000189818">
    <property type="component" value="Unassembled WGS sequence"/>
</dbReference>
<keyword evidence="1" id="KW-0812">Transmembrane</keyword>
<feature type="transmembrane region" description="Helical" evidence="1">
    <location>
        <begin position="218"/>
        <end position="241"/>
    </location>
</feature>
<protein>
    <recommendedName>
        <fullName evidence="4">EpsG family protein</fullName>
    </recommendedName>
</protein>